<dbReference type="InterPro" id="IPR008160">
    <property type="entry name" value="Collagen"/>
</dbReference>
<evidence type="ECO:0000313" key="6">
    <source>
        <dbReference type="Proteomes" id="UP000700334"/>
    </source>
</evidence>
<keyword evidence="2" id="KW-0272">Extracellular matrix</keyword>
<organism evidence="5 6">
    <name type="scientific">Galemys pyrenaicus</name>
    <name type="common">Iberian desman</name>
    <name type="synonym">Pyrenean desman</name>
    <dbReference type="NCBI Taxonomy" id="202257"/>
    <lineage>
        <taxon>Eukaryota</taxon>
        <taxon>Metazoa</taxon>
        <taxon>Chordata</taxon>
        <taxon>Craniata</taxon>
        <taxon>Vertebrata</taxon>
        <taxon>Euteleostomi</taxon>
        <taxon>Mammalia</taxon>
        <taxon>Eutheria</taxon>
        <taxon>Laurasiatheria</taxon>
        <taxon>Eulipotyphla</taxon>
        <taxon>Talpidae</taxon>
        <taxon>Galemys</taxon>
    </lineage>
</organism>
<dbReference type="GO" id="GO:0031012">
    <property type="term" value="C:extracellular matrix"/>
    <property type="evidence" value="ECO:0007669"/>
    <property type="project" value="TreeGrafter"/>
</dbReference>
<protein>
    <submittedName>
        <fullName evidence="5">Collagen alpha-6(IV) chain</fullName>
    </submittedName>
</protein>
<feature type="compositionally biased region" description="Pro residues" evidence="4">
    <location>
        <begin position="236"/>
        <end position="245"/>
    </location>
</feature>
<dbReference type="InterPro" id="IPR050149">
    <property type="entry name" value="Collagen_superfamily"/>
</dbReference>
<dbReference type="PANTHER" id="PTHR24023">
    <property type="entry name" value="COLLAGEN ALPHA"/>
    <property type="match status" value="1"/>
</dbReference>
<gene>
    <name evidence="5" type="ORF">J0S82_000341</name>
</gene>
<evidence type="ECO:0000256" key="1">
    <source>
        <dbReference type="ARBA" id="ARBA00004498"/>
    </source>
</evidence>
<keyword evidence="2" id="KW-0964">Secreted</keyword>
<reference evidence="5" key="1">
    <citation type="journal article" date="2021" name="Evol. Appl.">
        <title>The genome of the Pyrenean desman and the effects of bottlenecks and inbreeding on the genomic landscape of an endangered species.</title>
        <authorList>
            <person name="Escoda L."/>
            <person name="Castresana J."/>
        </authorList>
    </citation>
    <scope>NUCLEOTIDE SEQUENCE</scope>
    <source>
        <strain evidence="5">IBE-C5619</strain>
    </source>
</reference>
<evidence type="ECO:0000256" key="4">
    <source>
        <dbReference type="SAM" id="MobiDB-lite"/>
    </source>
</evidence>
<sequence>MDQKEIRDPWEFLAFLVSMGFQVTLDNQGPEGPLAWTAVMELKEQLDFQALMVTLDFLDHLVNQDFRVSQEQVVFQVSQISVTSMDRYWVYLLFFLTLMPGYPGDPGMPGLPGLQGDTGIQGHPGSPGTPGLPAFAGIPGAQGPQGVPGLKGNQGDPGRTTTGPVGYPGKNGFPGPPGPPGPPGSPSPTFATGTLKNTQPGYPGLRGERGPKGTPGFKGEKGDSGFCACDGGTPNNGPPGKPGPPGLKGTIGHPGLKGTRGDPGSGGEQGPSGAPVSITYFGPERAMGAFKCSVLLTNHFPKTHKKNEDKTKAYLGLKVIQDPKERKGNQLSVQDLGYQENRVILAPQDIPARQEPQAKMACQAYQVFPDCQVMADKASQVKRDYQDSLVKKAIVVQLAPQELGYQDLLDHVGFLEIKE</sequence>
<evidence type="ECO:0000256" key="3">
    <source>
        <dbReference type="ARBA" id="ARBA00023278"/>
    </source>
</evidence>
<comment type="subcellular location">
    <subcellularLocation>
        <location evidence="1">Secreted</location>
        <location evidence="1">Extracellular space</location>
        <location evidence="1">Extracellular matrix</location>
    </subcellularLocation>
</comment>
<keyword evidence="5" id="KW-0176">Collagen</keyword>
<accession>A0A8J6DIU6</accession>
<feature type="compositionally biased region" description="Polar residues" evidence="4">
    <location>
        <begin position="189"/>
        <end position="200"/>
    </location>
</feature>
<feature type="compositionally biased region" description="Pro residues" evidence="4">
    <location>
        <begin position="174"/>
        <end position="186"/>
    </location>
</feature>
<name>A0A8J6DIU6_GALPY</name>
<dbReference type="Proteomes" id="UP000700334">
    <property type="component" value="Unassembled WGS sequence"/>
</dbReference>
<keyword evidence="3" id="KW-0379">Hydroxylation</keyword>
<dbReference type="EMBL" id="JAGFMF010011954">
    <property type="protein sequence ID" value="KAG8509330.1"/>
    <property type="molecule type" value="Genomic_DNA"/>
</dbReference>
<dbReference type="Pfam" id="PF01391">
    <property type="entry name" value="Collagen"/>
    <property type="match status" value="1"/>
</dbReference>
<proteinExistence type="predicted"/>
<dbReference type="GO" id="GO:0005581">
    <property type="term" value="C:collagen trimer"/>
    <property type="evidence" value="ECO:0007669"/>
    <property type="project" value="UniProtKB-KW"/>
</dbReference>
<evidence type="ECO:0000256" key="2">
    <source>
        <dbReference type="ARBA" id="ARBA00022530"/>
    </source>
</evidence>
<dbReference type="OrthoDB" id="9909904at2759"/>
<dbReference type="GO" id="GO:0005615">
    <property type="term" value="C:extracellular space"/>
    <property type="evidence" value="ECO:0007669"/>
    <property type="project" value="TreeGrafter"/>
</dbReference>
<dbReference type="AlphaFoldDB" id="A0A8J6DIU6"/>
<feature type="compositionally biased region" description="Gly residues" evidence="4">
    <location>
        <begin position="261"/>
        <end position="270"/>
    </location>
</feature>
<comment type="caution">
    <text evidence="5">The sequence shown here is derived from an EMBL/GenBank/DDBJ whole genome shotgun (WGS) entry which is preliminary data.</text>
</comment>
<feature type="region of interest" description="Disordered" evidence="4">
    <location>
        <begin position="118"/>
        <end position="273"/>
    </location>
</feature>
<keyword evidence="6" id="KW-1185">Reference proteome</keyword>
<evidence type="ECO:0000313" key="5">
    <source>
        <dbReference type="EMBL" id="KAG8509330.1"/>
    </source>
</evidence>
<dbReference type="PANTHER" id="PTHR24023:SF1082">
    <property type="entry name" value="COLLAGEN TRIPLE HELIX REPEAT"/>
    <property type="match status" value="1"/>
</dbReference>